<dbReference type="Proteomes" id="UP001139179">
    <property type="component" value="Unassembled WGS sequence"/>
</dbReference>
<evidence type="ECO:0000259" key="1">
    <source>
        <dbReference type="Pfam" id="PF14588"/>
    </source>
</evidence>
<reference evidence="2" key="1">
    <citation type="submission" date="2022-05" db="EMBL/GenBank/DDBJ databases">
        <title>Comparative Genomics of Spacecraft Associated Microbes.</title>
        <authorList>
            <person name="Tran M.T."/>
            <person name="Wright A."/>
            <person name="Seuylemezian A."/>
            <person name="Eisen J."/>
            <person name="Coil D."/>
        </authorList>
    </citation>
    <scope>NUCLEOTIDE SEQUENCE</scope>
    <source>
        <strain evidence="2">214.1.1</strain>
    </source>
</reference>
<dbReference type="PANTHER" id="PTHR43760:SF1">
    <property type="entry name" value="ENDORIBONUCLEASE L-PSP_CHORISMATE MUTASE-LIKE DOMAIN-CONTAINING PROTEIN"/>
    <property type="match status" value="1"/>
</dbReference>
<gene>
    <name evidence="2" type="ORF">M3202_11850</name>
</gene>
<evidence type="ECO:0000313" key="2">
    <source>
        <dbReference type="EMBL" id="MCM3714772.1"/>
    </source>
</evidence>
<dbReference type="CDD" id="cd02199">
    <property type="entry name" value="YjgF_YER057c_UK114_like_1"/>
    <property type="match status" value="1"/>
</dbReference>
<dbReference type="Gene3D" id="3.30.1330.40">
    <property type="entry name" value="RutC-like"/>
    <property type="match status" value="1"/>
</dbReference>
<comment type="caution">
    <text evidence="2">The sequence shown here is derived from an EMBL/GenBank/DDBJ whole genome shotgun (WGS) entry which is preliminary data.</text>
</comment>
<proteinExistence type="predicted"/>
<evidence type="ECO:0000313" key="3">
    <source>
        <dbReference type="Proteomes" id="UP001139179"/>
    </source>
</evidence>
<protein>
    <submittedName>
        <fullName evidence="2">RidA family protein</fullName>
    </submittedName>
</protein>
<name>A0A9X2IPT6_9BACI</name>
<dbReference type="RefSeq" id="WP_251223536.1">
    <property type="nucleotide sequence ID" value="NZ_JAMBOL010000009.1"/>
</dbReference>
<sequence>MIEEKMKELGYSLPAAAEPSFQYVPVVLHGGLAYISGQLPKVDGQVGITGKVGTEVTLEQAQEAARICILQGLSCLKQEIGSLERITKIVKVTGFVNSAQGFHSQPKVIDGASELLVQIFGETGRHARAAIGAAELPRNSAVEIEMIIAYKVEER</sequence>
<dbReference type="InterPro" id="IPR013813">
    <property type="entry name" value="Endoribo_LPSP/chorism_mut-like"/>
</dbReference>
<dbReference type="SUPFAM" id="SSF55298">
    <property type="entry name" value="YjgF-like"/>
    <property type="match status" value="1"/>
</dbReference>
<dbReference type="AlphaFoldDB" id="A0A9X2IPT6"/>
<accession>A0A9X2IPT6</accession>
<organism evidence="2 3">
    <name type="scientific">Halalkalibacter oceani</name>
    <dbReference type="NCBI Taxonomy" id="1653776"/>
    <lineage>
        <taxon>Bacteria</taxon>
        <taxon>Bacillati</taxon>
        <taxon>Bacillota</taxon>
        <taxon>Bacilli</taxon>
        <taxon>Bacillales</taxon>
        <taxon>Bacillaceae</taxon>
        <taxon>Halalkalibacter</taxon>
    </lineage>
</organism>
<dbReference type="PANTHER" id="PTHR43760">
    <property type="entry name" value="ENDORIBONUCLEASE-RELATED"/>
    <property type="match status" value="1"/>
</dbReference>
<keyword evidence="3" id="KW-1185">Reference proteome</keyword>
<dbReference type="Pfam" id="PF14588">
    <property type="entry name" value="YjgF_endoribonc"/>
    <property type="match status" value="1"/>
</dbReference>
<dbReference type="EMBL" id="JAMBOL010000009">
    <property type="protein sequence ID" value="MCM3714772.1"/>
    <property type="molecule type" value="Genomic_DNA"/>
</dbReference>
<dbReference type="InterPro" id="IPR035959">
    <property type="entry name" value="RutC-like_sf"/>
</dbReference>
<feature type="domain" description="Endoribonuclease L-PSP/chorismate mutase-like" evidence="1">
    <location>
        <begin position="7"/>
        <end position="142"/>
    </location>
</feature>